<dbReference type="PROSITE" id="PS00216">
    <property type="entry name" value="SUGAR_TRANSPORT_1"/>
    <property type="match status" value="1"/>
</dbReference>
<dbReference type="PANTHER" id="PTHR48022">
    <property type="entry name" value="PLASTIDIC GLUCOSE TRANSPORTER 4"/>
    <property type="match status" value="1"/>
</dbReference>
<dbReference type="InterPro" id="IPR020846">
    <property type="entry name" value="MFS_dom"/>
</dbReference>
<evidence type="ECO:0000256" key="6">
    <source>
        <dbReference type="ARBA" id="ARBA00023136"/>
    </source>
</evidence>
<dbReference type="InterPro" id="IPR036259">
    <property type="entry name" value="MFS_trans_sf"/>
</dbReference>
<evidence type="ECO:0000259" key="10">
    <source>
        <dbReference type="PROSITE" id="PS50850"/>
    </source>
</evidence>
<keyword evidence="5 8" id="KW-1133">Transmembrane helix</keyword>
<dbReference type="SUPFAM" id="SSF103473">
    <property type="entry name" value="MFS general substrate transporter"/>
    <property type="match status" value="1"/>
</dbReference>
<evidence type="ECO:0000313" key="12">
    <source>
        <dbReference type="Proteomes" id="UP001642482"/>
    </source>
</evidence>
<protein>
    <recommendedName>
        <fullName evidence="10">Major facilitator superfamily (MFS) profile domain-containing protein</fullName>
    </recommendedName>
</protein>
<feature type="transmembrane region" description="Helical" evidence="8">
    <location>
        <begin position="156"/>
        <end position="178"/>
    </location>
</feature>
<feature type="transmembrane region" description="Helical" evidence="8">
    <location>
        <begin position="440"/>
        <end position="459"/>
    </location>
</feature>
<feature type="transmembrane region" description="Helical" evidence="8">
    <location>
        <begin position="190"/>
        <end position="212"/>
    </location>
</feature>
<feature type="transmembrane region" description="Helical" evidence="8">
    <location>
        <begin position="375"/>
        <end position="395"/>
    </location>
</feature>
<feature type="transmembrane region" description="Helical" evidence="8">
    <location>
        <begin position="313"/>
        <end position="333"/>
    </location>
</feature>
<keyword evidence="9" id="KW-0732">Signal</keyword>
<evidence type="ECO:0000256" key="3">
    <source>
        <dbReference type="ARBA" id="ARBA00022448"/>
    </source>
</evidence>
<feature type="chain" id="PRO_5047396337" description="Major facilitator superfamily (MFS) profile domain-containing protein" evidence="9">
    <location>
        <begin position="27"/>
        <end position="515"/>
    </location>
</feature>
<dbReference type="PANTHER" id="PTHR48022:SF77">
    <property type="entry name" value="MAJOR FACILITATOR SUPERFAMILY (MFS) PROFILE DOMAIN-CONTAINING PROTEIN"/>
    <property type="match status" value="1"/>
</dbReference>
<feature type="signal peptide" evidence="9">
    <location>
        <begin position="1"/>
        <end position="26"/>
    </location>
</feature>
<dbReference type="InterPro" id="IPR050360">
    <property type="entry name" value="MFS_Sugar_Transporters"/>
</dbReference>
<keyword evidence="12" id="KW-1185">Reference proteome</keyword>
<dbReference type="Gene3D" id="1.20.1250.20">
    <property type="entry name" value="MFS general substrate transporter like domains"/>
    <property type="match status" value="1"/>
</dbReference>
<feature type="domain" description="Major facilitator superfamily (MFS) profile" evidence="10">
    <location>
        <begin position="19"/>
        <end position="463"/>
    </location>
</feature>
<dbReference type="InterPro" id="IPR005829">
    <property type="entry name" value="Sugar_transporter_CS"/>
</dbReference>
<feature type="transmembrane region" description="Helical" evidence="8">
    <location>
        <begin position="415"/>
        <end position="433"/>
    </location>
</feature>
<dbReference type="InterPro" id="IPR005828">
    <property type="entry name" value="MFS_sugar_transport-like"/>
</dbReference>
<feature type="transmembrane region" description="Helical" evidence="8">
    <location>
        <begin position="96"/>
        <end position="117"/>
    </location>
</feature>
<keyword evidence="3 7" id="KW-0813">Transport</keyword>
<dbReference type="Pfam" id="PF00083">
    <property type="entry name" value="Sugar_tr"/>
    <property type="match status" value="1"/>
</dbReference>
<evidence type="ECO:0000313" key="11">
    <source>
        <dbReference type="EMBL" id="CAK7214552.1"/>
    </source>
</evidence>
<gene>
    <name evidence="11" type="ORF">SEUCBS140593_002220</name>
</gene>
<feature type="transmembrane region" description="Helical" evidence="8">
    <location>
        <begin position="69"/>
        <end position="89"/>
    </location>
</feature>
<evidence type="ECO:0000256" key="2">
    <source>
        <dbReference type="ARBA" id="ARBA00010992"/>
    </source>
</evidence>
<keyword evidence="6 8" id="KW-0472">Membrane</keyword>
<name>A0ABP0B4V7_9PEZI</name>
<dbReference type="InterPro" id="IPR003663">
    <property type="entry name" value="Sugar/inositol_transpt"/>
</dbReference>
<proteinExistence type="inferred from homology"/>
<dbReference type="Proteomes" id="UP001642482">
    <property type="component" value="Unassembled WGS sequence"/>
</dbReference>
<feature type="transmembrane region" description="Helical" evidence="8">
    <location>
        <begin position="123"/>
        <end position="144"/>
    </location>
</feature>
<dbReference type="EMBL" id="CAWUHD010000014">
    <property type="protein sequence ID" value="CAK7214552.1"/>
    <property type="molecule type" value="Genomic_DNA"/>
</dbReference>
<keyword evidence="4 8" id="KW-0812">Transmembrane</keyword>
<evidence type="ECO:0000256" key="4">
    <source>
        <dbReference type="ARBA" id="ARBA00022692"/>
    </source>
</evidence>
<comment type="caution">
    <text evidence="11">The sequence shown here is derived from an EMBL/GenBank/DDBJ whole genome shotgun (WGS) entry which is preliminary data.</text>
</comment>
<reference evidence="11 12" key="1">
    <citation type="submission" date="2024-01" db="EMBL/GenBank/DDBJ databases">
        <authorList>
            <person name="Allen C."/>
            <person name="Tagirdzhanova G."/>
        </authorList>
    </citation>
    <scope>NUCLEOTIDE SEQUENCE [LARGE SCALE GENOMIC DNA]</scope>
</reference>
<evidence type="ECO:0000256" key="8">
    <source>
        <dbReference type="SAM" id="Phobius"/>
    </source>
</evidence>
<dbReference type="PROSITE" id="PS50850">
    <property type="entry name" value="MFS"/>
    <property type="match status" value="1"/>
</dbReference>
<comment type="subcellular location">
    <subcellularLocation>
        <location evidence="1">Membrane</location>
        <topology evidence="1">Multi-pass membrane protein</topology>
    </subcellularLocation>
</comment>
<evidence type="ECO:0000256" key="1">
    <source>
        <dbReference type="ARBA" id="ARBA00004141"/>
    </source>
</evidence>
<accession>A0ABP0B4V7</accession>
<comment type="similarity">
    <text evidence="2 7">Belongs to the major facilitator superfamily. Sugar transporter (TC 2.A.1.1) family.</text>
</comment>
<evidence type="ECO:0000256" key="7">
    <source>
        <dbReference type="RuleBase" id="RU003346"/>
    </source>
</evidence>
<dbReference type="NCBIfam" id="TIGR00879">
    <property type="entry name" value="SP"/>
    <property type="match status" value="1"/>
</dbReference>
<evidence type="ECO:0000256" key="5">
    <source>
        <dbReference type="ARBA" id="ARBA00022989"/>
    </source>
</evidence>
<evidence type="ECO:0000256" key="9">
    <source>
        <dbReference type="SAM" id="SignalP"/>
    </source>
</evidence>
<sequence length="515" mass="56961">MTSGFALARSKTTPLLLFSCFCLLTGDVLFGYDTSSFGGILANPGFLARFAPYHLATKTYAFDSLHTSLISSLPFIGKFFGCLLAGPAIERFGHRMVFWALSVVSIVGIVIEITSASGSTGRYAQFLVGRVIVYISVGLVEVDVTTYQAEIVPAPFRGLVVVSLQLFLNAGTVIATGINKAFSTNTSNVGWQTVTGLQFIFPLLIIIFTYFIPNSPRWLMAKDRDDEAVAALRRLRPQEDVDAGHCEAEIAAIKAALRERVYKAPWTDLVRGINLKRTLLVMVYYFFQQTTGQAFVSTYQTTFYKTNGFAMQAFTYPVINSCLSLLSVLPAMYLVDVFGRRPALLQSFFFQAFWMFLLAGLGSKSNRSESQNNTVVASFMLYAFFYNMGGASLPYLLGAEVPNAALREKTQSIGASWNVVWAFVTNFVIPYMINSIHFKVGWVFGGIACVALVFTYLFLPETKGRSLEEIDALFAVPFNPFRETTVIPTAEQRFIGHLEGAVEEDKDTAKFVETA</sequence>
<feature type="transmembrane region" description="Helical" evidence="8">
    <location>
        <begin position="345"/>
        <end position="363"/>
    </location>
</feature>
<organism evidence="11 12">
    <name type="scientific">Sporothrix eucalyptigena</name>
    <dbReference type="NCBI Taxonomy" id="1812306"/>
    <lineage>
        <taxon>Eukaryota</taxon>
        <taxon>Fungi</taxon>
        <taxon>Dikarya</taxon>
        <taxon>Ascomycota</taxon>
        <taxon>Pezizomycotina</taxon>
        <taxon>Sordariomycetes</taxon>
        <taxon>Sordariomycetidae</taxon>
        <taxon>Ophiostomatales</taxon>
        <taxon>Ophiostomataceae</taxon>
        <taxon>Sporothrix</taxon>
    </lineage>
</organism>